<name>A0ABW2XT82_9ACTN</name>
<gene>
    <name evidence="4" type="ORF">ACFQZM_31075</name>
</gene>
<evidence type="ECO:0000313" key="5">
    <source>
        <dbReference type="Proteomes" id="UP001597063"/>
    </source>
</evidence>
<dbReference type="EMBL" id="JBHTGP010000015">
    <property type="protein sequence ID" value="MFD0688970.1"/>
    <property type="molecule type" value="Genomic_DNA"/>
</dbReference>
<organism evidence="4 5">
    <name type="scientific">Actinomadura fibrosa</name>
    <dbReference type="NCBI Taxonomy" id="111802"/>
    <lineage>
        <taxon>Bacteria</taxon>
        <taxon>Bacillati</taxon>
        <taxon>Actinomycetota</taxon>
        <taxon>Actinomycetes</taxon>
        <taxon>Streptosporangiales</taxon>
        <taxon>Thermomonosporaceae</taxon>
        <taxon>Actinomadura</taxon>
    </lineage>
</organism>
<feature type="domain" description="YdbS-like PH" evidence="3">
    <location>
        <begin position="407"/>
        <end position="471"/>
    </location>
</feature>
<evidence type="ECO:0000256" key="1">
    <source>
        <dbReference type="SAM" id="MobiDB-lite"/>
    </source>
</evidence>
<evidence type="ECO:0000313" key="4">
    <source>
        <dbReference type="EMBL" id="MFD0688970.1"/>
    </source>
</evidence>
<evidence type="ECO:0000259" key="3">
    <source>
        <dbReference type="Pfam" id="PF03703"/>
    </source>
</evidence>
<dbReference type="Proteomes" id="UP001597063">
    <property type="component" value="Unassembled WGS sequence"/>
</dbReference>
<feature type="compositionally biased region" description="Pro residues" evidence="1">
    <location>
        <begin position="489"/>
        <end position="529"/>
    </location>
</feature>
<feature type="domain" description="YdbS-like PH" evidence="3">
    <location>
        <begin position="77"/>
        <end position="153"/>
    </location>
</feature>
<sequence>MNVRDERPPRERGAAARHDGVRGRRLHPLTFVVGAVRELLALVAAGATGLLVGGMSTAFYFTVVGLTFGLLFHVVNWWTFVYVVHGDRIELRRSLIGRSVKTIPRERIRGVDISASLPHRLLGLAVVHVDAGSDGGEGELNAVSRREAERLRRVLLRRPSAEGAEPPRRVLARMLPRWYVYAPLSGAYLLTPFALAGSLLGTLYNLGDDLGLITRERVEAAGRDVVGLPTALVVALVIAVLIAMPVMSVIVFTLFNWDFTVSARDGSLVAERGLVTRRSVALERRRVRGVEIADNPFERMAGVVRLGALVTGLGDAAHRGRLLPAAPRPVAEALAARVLGEVPGPLTAHPPVARGRRVARAAAPPLGVAVLAFLAGQPWVGSGCAVLAVLAVPLGLDRYRQLGHGTDGARLSVRSGSLRRRQVVVEHTAIVGWRVRRTLFQRRLGLATLVVAVGAGEGGYPATDMAEADAVALAAEITPAWVHPFLTTAPPPATGEPPTDPGTPPAPLDGPPPAPDGPPVVPGGPPVAPGAPSDAPGGSPVAPGAPSSALDGPSDASGGPPAALSGPQAVPDEPPTALGGPAVAPGASSGASDGPSVAPGGSSVAPGASSATPGEPSAASGEPPVTPGGAHRT</sequence>
<keyword evidence="2" id="KW-0812">Transmembrane</keyword>
<accession>A0ABW2XT82</accession>
<keyword evidence="2" id="KW-1133">Transmembrane helix</keyword>
<evidence type="ECO:0000256" key="2">
    <source>
        <dbReference type="SAM" id="Phobius"/>
    </source>
</evidence>
<dbReference type="PANTHER" id="PTHR34473">
    <property type="entry name" value="UPF0699 TRANSMEMBRANE PROTEIN YDBS"/>
    <property type="match status" value="1"/>
</dbReference>
<feature type="domain" description="YdbS-like PH" evidence="3">
    <location>
        <begin position="261"/>
        <end position="336"/>
    </location>
</feature>
<dbReference type="InterPro" id="IPR005182">
    <property type="entry name" value="YdbS-like_PH"/>
</dbReference>
<keyword evidence="2" id="KW-0472">Membrane</keyword>
<feature type="compositionally biased region" description="Low complexity" evidence="1">
    <location>
        <begin position="575"/>
        <end position="614"/>
    </location>
</feature>
<protein>
    <submittedName>
        <fullName evidence="4">PH domain-containing protein</fullName>
    </submittedName>
</protein>
<dbReference type="PANTHER" id="PTHR34473:SF2">
    <property type="entry name" value="UPF0699 TRANSMEMBRANE PROTEIN YDBT"/>
    <property type="match status" value="1"/>
</dbReference>
<feature type="compositionally biased region" description="Low complexity" evidence="1">
    <location>
        <begin position="530"/>
        <end position="549"/>
    </location>
</feature>
<feature type="region of interest" description="Disordered" evidence="1">
    <location>
        <begin position="485"/>
        <end position="633"/>
    </location>
</feature>
<feature type="transmembrane region" description="Helical" evidence="2">
    <location>
        <begin position="29"/>
        <end position="52"/>
    </location>
</feature>
<dbReference type="RefSeq" id="WP_378324408.1">
    <property type="nucleotide sequence ID" value="NZ_JBHTGP010000015.1"/>
</dbReference>
<dbReference type="Pfam" id="PF03703">
    <property type="entry name" value="bPH_2"/>
    <property type="match status" value="3"/>
</dbReference>
<keyword evidence="5" id="KW-1185">Reference proteome</keyword>
<feature type="transmembrane region" description="Helical" evidence="2">
    <location>
        <begin position="58"/>
        <end position="84"/>
    </location>
</feature>
<feature type="transmembrane region" description="Helical" evidence="2">
    <location>
        <begin position="226"/>
        <end position="255"/>
    </location>
</feature>
<reference evidence="5" key="1">
    <citation type="journal article" date="2019" name="Int. J. Syst. Evol. Microbiol.">
        <title>The Global Catalogue of Microorganisms (GCM) 10K type strain sequencing project: providing services to taxonomists for standard genome sequencing and annotation.</title>
        <authorList>
            <consortium name="The Broad Institute Genomics Platform"/>
            <consortium name="The Broad Institute Genome Sequencing Center for Infectious Disease"/>
            <person name="Wu L."/>
            <person name="Ma J."/>
        </authorList>
    </citation>
    <scope>NUCLEOTIDE SEQUENCE [LARGE SCALE GENOMIC DNA]</scope>
    <source>
        <strain evidence="5">JCM 9371</strain>
    </source>
</reference>
<feature type="transmembrane region" description="Helical" evidence="2">
    <location>
        <begin position="366"/>
        <end position="392"/>
    </location>
</feature>
<proteinExistence type="predicted"/>
<feature type="transmembrane region" description="Helical" evidence="2">
    <location>
        <begin position="178"/>
        <end position="206"/>
    </location>
</feature>
<comment type="caution">
    <text evidence="4">The sequence shown here is derived from an EMBL/GenBank/DDBJ whole genome shotgun (WGS) entry which is preliminary data.</text>
</comment>